<evidence type="ECO:0000313" key="2">
    <source>
        <dbReference type="Proteomes" id="UP000523614"/>
    </source>
</evidence>
<organism evidence="1 2">
    <name type="scientific">Corynebacterium marinum</name>
    <dbReference type="NCBI Taxonomy" id="349751"/>
    <lineage>
        <taxon>Bacteria</taxon>
        <taxon>Bacillati</taxon>
        <taxon>Actinomycetota</taxon>
        <taxon>Actinomycetes</taxon>
        <taxon>Mycobacteriales</taxon>
        <taxon>Corynebacteriaceae</taxon>
        <taxon>Corynebacterium</taxon>
    </lineage>
</organism>
<dbReference type="EMBL" id="JAAYYP010000074">
    <property type="protein sequence ID" value="NLF90200.1"/>
    <property type="molecule type" value="Genomic_DNA"/>
</dbReference>
<dbReference type="Pfam" id="PF06763">
    <property type="entry name" value="Minor_tail_Z"/>
    <property type="match status" value="1"/>
</dbReference>
<dbReference type="InterPro" id="IPR010633">
    <property type="entry name" value="Phage_lambda_GpZ"/>
</dbReference>
<accession>A0A847H942</accession>
<name>A0A847H942_9CORY</name>
<dbReference type="Proteomes" id="UP000523614">
    <property type="component" value="Unassembled WGS sequence"/>
</dbReference>
<protein>
    <submittedName>
        <fullName evidence="1">Uncharacterized protein</fullName>
    </submittedName>
</protein>
<dbReference type="AlphaFoldDB" id="A0A847H942"/>
<proteinExistence type="predicted"/>
<sequence length="190" mass="21356">GGIRIEINQQQLDHLKASVWKIRDGAPVVLRRAINDTLTGVKTDADREVRAVYNLKSARVKKDFKLRRATDSNLSGAFVASGEPAGLFQFGAKQNKKGVSVKVLKSEPRKTVRHAFIRIPATRAYTGRQVFWRAKEEGKMVGRDPLHRLEGPRIEDALAKPEVQEALEQKASERLNKYLDHETSYLLGQA</sequence>
<evidence type="ECO:0000313" key="1">
    <source>
        <dbReference type="EMBL" id="NLF90200.1"/>
    </source>
</evidence>
<comment type="caution">
    <text evidence="1">The sequence shown here is derived from an EMBL/GenBank/DDBJ whole genome shotgun (WGS) entry which is preliminary data.</text>
</comment>
<reference evidence="1 2" key="1">
    <citation type="journal article" date="2020" name="Biotechnol. Biofuels">
        <title>New insights from the biogas microbiome by comprehensive genome-resolved metagenomics of nearly 1600 species originating from multiple anaerobic digesters.</title>
        <authorList>
            <person name="Campanaro S."/>
            <person name="Treu L."/>
            <person name="Rodriguez-R L.M."/>
            <person name="Kovalovszki A."/>
            <person name="Ziels R.M."/>
            <person name="Maus I."/>
            <person name="Zhu X."/>
            <person name="Kougias P.G."/>
            <person name="Basile A."/>
            <person name="Luo G."/>
            <person name="Schluter A."/>
            <person name="Konstantinidis K.T."/>
            <person name="Angelidaki I."/>
        </authorList>
    </citation>
    <scope>NUCLEOTIDE SEQUENCE [LARGE SCALE GENOMIC DNA]</scope>
    <source>
        <strain evidence="1">AS06rmzACSIP_235</strain>
    </source>
</reference>
<feature type="non-terminal residue" evidence="1">
    <location>
        <position position="1"/>
    </location>
</feature>
<gene>
    <name evidence="1" type="ORF">GX570_02460</name>
</gene>